<dbReference type="PANTHER" id="PTHR10773:SF19">
    <property type="match status" value="1"/>
</dbReference>
<evidence type="ECO:0000313" key="1">
    <source>
        <dbReference type="EMBL" id="KAJ8940704.1"/>
    </source>
</evidence>
<keyword evidence="2" id="KW-1185">Reference proteome</keyword>
<dbReference type="EMBL" id="JAPWTK010000414">
    <property type="protein sequence ID" value="KAJ8940704.1"/>
    <property type="molecule type" value="Genomic_DNA"/>
</dbReference>
<comment type="caution">
    <text evidence="1">The sequence shown here is derived from an EMBL/GenBank/DDBJ whole genome shotgun (WGS) entry which is preliminary data.</text>
</comment>
<accession>A0AAV8XNQ9</accession>
<reference evidence="1" key="1">
    <citation type="journal article" date="2023" name="Insect Mol. Biol.">
        <title>Genome sequencing provides insights into the evolution of gene families encoding plant cell wall-degrading enzymes in longhorned beetles.</title>
        <authorList>
            <person name="Shin N.R."/>
            <person name="Okamura Y."/>
            <person name="Kirsch R."/>
            <person name="Pauchet Y."/>
        </authorList>
    </citation>
    <scope>NUCLEOTIDE SEQUENCE</scope>
    <source>
        <strain evidence="1">AMC_N1</strain>
    </source>
</reference>
<dbReference type="Proteomes" id="UP001162162">
    <property type="component" value="Unassembled WGS sequence"/>
</dbReference>
<proteinExistence type="predicted"/>
<dbReference type="AlphaFoldDB" id="A0AAV8XNQ9"/>
<gene>
    <name evidence="1" type="ORF">NQ318_009107</name>
</gene>
<evidence type="ECO:0000313" key="2">
    <source>
        <dbReference type="Proteomes" id="UP001162162"/>
    </source>
</evidence>
<name>A0AAV8XNQ9_9CUCU</name>
<dbReference type="PANTHER" id="PTHR10773">
    <property type="entry name" value="DNA-DIRECTED RNA POLYMERASES I, II, AND III SUBUNIT RPABC2"/>
    <property type="match status" value="1"/>
</dbReference>
<sequence>MSVLLEQIPENVQKKIINDFNMLESYDEQNAYLAGLISVITVQRRRPRKAENEVVHFKQSSYKFRVRCVNEIGEAQDIQVCYKAFLSLHGITARRLQTIQNCLKASSSASKDGRGKHKNRPIKLSEETIAAAVEHISAFKGRSSHHSLNKTTKIYLPEELNITKMFRMFQRKNILT</sequence>
<organism evidence="1 2">
    <name type="scientific">Aromia moschata</name>
    <dbReference type="NCBI Taxonomy" id="1265417"/>
    <lineage>
        <taxon>Eukaryota</taxon>
        <taxon>Metazoa</taxon>
        <taxon>Ecdysozoa</taxon>
        <taxon>Arthropoda</taxon>
        <taxon>Hexapoda</taxon>
        <taxon>Insecta</taxon>
        <taxon>Pterygota</taxon>
        <taxon>Neoptera</taxon>
        <taxon>Endopterygota</taxon>
        <taxon>Coleoptera</taxon>
        <taxon>Polyphaga</taxon>
        <taxon>Cucujiformia</taxon>
        <taxon>Chrysomeloidea</taxon>
        <taxon>Cerambycidae</taxon>
        <taxon>Cerambycinae</taxon>
        <taxon>Callichromatini</taxon>
        <taxon>Aromia</taxon>
    </lineage>
</organism>
<protein>
    <submittedName>
        <fullName evidence="1">Uncharacterized protein</fullName>
    </submittedName>
</protein>